<dbReference type="InterPro" id="IPR025422">
    <property type="entry name" value="TGA_domain"/>
</dbReference>
<evidence type="ECO:0000313" key="2">
    <source>
        <dbReference type="Proteomes" id="UP001652660"/>
    </source>
</evidence>
<dbReference type="PANTHER" id="PTHR46354">
    <property type="entry name" value="DOG1 DOMAIN-CONTAINING PROTEIN"/>
    <property type="match status" value="1"/>
</dbReference>
<dbReference type="Proteomes" id="UP001652660">
    <property type="component" value="Chromosome 6e"/>
</dbReference>
<dbReference type="OrthoDB" id="781635at2759"/>
<dbReference type="PROSITE" id="PS51806">
    <property type="entry name" value="DOG1"/>
    <property type="match status" value="1"/>
</dbReference>
<reference evidence="3" key="2">
    <citation type="submission" date="2025-08" db="UniProtKB">
        <authorList>
            <consortium name="RefSeq"/>
        </authorList>
    </citation>
    <scope>IDENTIFICATION</scope>
    <source>
        <tissue evidence="3">Leaves</tissue>
    </source>
</reference>
<dbReference type="AlphaFoldDB" id="A0A6P6SXJ9"/>
<dbReference type="GeneID" id="113695630"/>
<name>A0A6P6SXJ9_COFAR</name>
<reference evidence="2" key="1">
    <citation type="journal article" date="2025" name="Foods">
        <title>Unveiling the Microbial Signatures of Arabica Coffee Cherries: Insights into Ripeness Specific Diversity, Functional Traits, and Implications for Quality and Safety.</title>
        <authorList>
            <consortium name="RefSeq"/>
            <person name="Tenea G.N."/>
            <person name="Cifuentes V."/>
            <person name="Reyes P."/>
            <person name="Cevallos-Vallejos M."/>
        </authorList>
    </citation>
    <scope>NUCLEOTIDE SEQUENCE [LARGE SCALE GENOMIC DNA]</scope>
</reference>
<evidence type="ECO:0000259" key="1">
    <source>
        <dbReference type="PROSITE" id="PS51806"/>
    </source>
</evidence>
<accession>A0A6P6SXJ9</accession>
<dbReference type="InterPro" id="IPR051886">
    <property type="entry name" value="Seed_Dev/Stress_Resp_Reg"/>
</dbReference>
<dbReference type="GO" id="GO:0006351">
    <property type="term" value="P:DNA-templated transcription"/>
    <property type="evidence" value="ECO:0007669"/>
    <property type="project" value="InterPro"/>
</dbReference>
<keyword evidence="2" id="KW-1185">Reference proteome</keyword>
<proteinExistence type="predicted"/>
<dbReference type="Pfam" id="PF14144">
    <property type="entry name" value="DOG1"/>
    <property type="match status" value="1"/>
</dbReference>
<dbReference type="PANTHER" id="PTHR46354:SF13">
    <property type="entry name" value="PROTEIN DOG1-LIKE 4"/>
    <property type="match status" value="1"/>
</dbReference>
<gene>
    <name evidence="3" type="primary">LOC113695630</name>
</gene>
<feature type="domain" description="DOG1" evidence="1">
    <location>
        <begin position="12"/>
        <end position="245"/>
    </location>
</feature>
<protein>
    <submittedName>
        <fullName evidence="3">Protein ZW2-like</fullName>
    </submittedName>
</protein>
<sequence>MPSSSRQPIGSAGSFQAFFEDWLVRQQRFLDELLSAQESSSTTTTTSRFDDTDVVGDLIARVLAHYQEYYDEKSRMAHRNVFLAFSPTWFTPLERTFLWIAGFKPGLVCRLALSSLDDLTEDQIHRINGLSRETNWQEKSLDQKMAKIQESVASPPLVDLARREGMQIQSATGSDIEGGIDDVDNQIEPLKSAMQNILRDADGLRTRTAETMAGILSPLQNVRFLSAAARLQFRIRMLGFQREADRQRGSTTNGW</sequence>
<organism evidence="2 3">
    <name type="scientific">Coffea arabica</name>
    <name type="common">Arabian coffee</name>
    <dbReference type="NCBI Taxonomy" id="13443"/>
    <lineage>
        <taxon>Eukaryota</taxon>
        <taxon>Viridiplantae</taxon>
        <taxon>Streptophyta</taxon>
        <taxon>Embryophyta</taxon>
        <taxon>Tracheophyta</taxon>
        <taxon>Spermatophyta</taxon>
        <taxon>Magnoliopsida</taxon>
        <taxon>eudicotyledons</taxon>
        <taxon>Gunneridae</taxon>
        <taxon>Pentapetalae</taxon>
        <taxon>asterids</taxon>
        <taxon>lamiids</taxon>
        <taxon>Gentianales</taxon>
        <taxon>Rubiaceae</taxon>
        <taxon>Ixoroideae</taxon>
        <taxon>Gardenieae complex</taxon>
        <taxon>Bertiereae - Coffeeae clade</taxon>
        <taxon>Coffeeae</taxon>
        <taxon>Coffea</taxon>
    </lineage>
</organism>
<evidence type="ECO:0000313" key="3">
    <source>
        <dbReference type="RefSeq" id="XP_027070555.1"/>
    </source>
</evidence>
<dbReference type="GO" id="GO:0043565">
    <property type="term" value="F:sequence-specific DNA binding"/>
    <property type="evidence" value="ECO:0007669"/>
    <property type="project" value="InterPro"/>
</dbReference>
<dbReference type="RefSeq" id="XP_027070555.1">
    <property type="nucleotide sequence ID" value="XM_027214754.2"/>
</dbReference>